<accession>A0A0F9I1E3</accession>
<dbReference type="AlphaFoldDB" id="A0A0F9I1E3"/>
<organism evidence="1">
    <name type="scientific">marine sediment metagenome</name>
    <dbReference type="NCBI Taxonomy" id="412755"/>
    <lineage>
        <taxon>unclassified sequences</taxon>
        <taxon>metagenomes</taxon>
        <taxon>ecological metagenomes</taxon>
    </lineage>
</organism>
<gene>
    <name evidence="1" type="ORF">LCGC14_1636450</name>
</gene>
<comment type="caution">
    <text evidence="1">The sequence shown here is derived from an EMBL/GenBank/DDBJ whole genome shotgun (WGS) entry which is preliminary data.</text>
</comment>
<protein>
    <submittedName>
        <fullName evidence="1">Uncharacterized protein</fullName>
    </submittedName>
</protein>
<evidence type="ECO:0000313" key="1">
    <source>
        <dbReference type="EMBL" id="KKM21337.1"/>
    </source>
</evidence>
<sequence>MIKHIDTGMTYTSKEAARSCLRSIIKHGYFGDEIDSKFICYGASAKDDLYKEIERMSSELIEKFLKGDQQ</sequence>
<name>A0A0F9I1E3_9ZZZZ</name>
<dbReference type="EMBL" id="LAZR01013574">
    <property type="protein sequence ID" value="KKM21337.1"/>
    <property type="molecule type" value="Genomic_DNA"/>
</dbReference>
<proteinExistence type="predicted"/>
<reference evidence="1" key="1">
    <citation type="journal article" date="2015" name="Nature">
        <title>Complex archaea that bridge the gap between prokaryotes and eukaryotes.</title>
        <authorList>
            <person name="Spang A."/>
            <person name="Saw J.H."/>
            <person name="Jorgensen S.L."/>
            <person name="Zaremba-Niedzwiedzka K."/>
            <person name="Martijn J."/>
            <person name="Lind A.E."/>
            <person name="van Eijk R."/>
            <person name="Schleper C."/>
            <person name="Guy L."/>
            <person name="Ettema T.J."/>
        </authorList>
    </citation>
    <scope>NUCLEOTIDE SEQUENCE</scope>
</reference>